<evidence type="ECO:0000313" key="12">
    <source>
        <dbReference type="Proteomes" id="UP000034189"/>
    </source>
</evidence>
<evidence type="ECO:0000259" key="10">
    <source>
        <dbReference type="PROSITE" id="PS50878"/>
    </source>
</evidence>
<dbReference type="InterPro" id="IPR000477">
    <property type="entry name" value="RT_dom"/>
</dbReference>
<dbReference type="EMBL" id="CP011114">
    <property type="protein sequence ID" value="AKG35813.1"/>
    <property type="molecule type" value="Genomic_DNA"/>
</dbReference>
<dbReference type="EC" id="2.7.7.49" evidence="1"/>
<dbReference type="PROSITE" id="PS50878">
    <property type="entry name" value="RT_POL"/>
    <property type="match status" value="1"/>
</dbReference>
<dbReference type="OrthoDB" id="9793236at2"/>
<evidence type="ECO:0000256" key="2">
    <source>
        <dbReference type="ARBA" id="ARBA00022679"/>
    </source>
</evidence>
<dbReference type="SUPFAM" id="SSF56672">
    <property type="entry name" value="DNA/RNA polymerases"/>
    <property type="match status" value="1"/>
</dbReference>
<dbReference type="InterPro" id="IPR030931">
    <property type="entry name" value="Group_II_RT_mat"/>
</dbReference>
<keyword evidence="2" id="KW-0808">Transferase</keyword>
<evidence type="ECO:0000256" key="7">
    <source>
        <dbReference type="ARBA" id="ARBA00023118"/>
    </source>
</evidence>
<keyword evidence="6 11" id="KW-0695">RNA-directed DNA polymerase</keyword>
<protein>
    <recommendedName>
        <fullName evidence="1">RNA-directed DNA polymerase</fullName>
        <ecNumber evidence="1">2.7.7.49</ecNumber>
    </recommendedName>
</protein>
<accession>A0A0F7FBZ7</accession>
<evidence type="ECO:0000256" key="4">
    <source>
        <dbReference type="ARBA" id="ARBA00022723"/>
    </source>
</evidence>
<evidence type="ECO:0000256" key="5">
    <source>
        <dbReference type="ARBA" id="ARBA00022842"/>
    </source>
</evidence>
<keyword evidence="4" id="KW-0479">Metal-binding</keyword>
<dbReference type="Pfam" id="PF00078">
    <property type="entry name" value="RVT_1"/>
    <property type="match status" value="1"/>
</dbReference>
<dbReference type="PANTHER" id="PTHR34047">
    <property type="entry name" value="NUCLEAR INTRON MATURASE 1, MITOCHONDRIAL-RELATED"/>
    <property type="match status" value="1"/>
</dbReference>
<dbReference type="AlphaFoldDB" id="A0A0F7FBZ7"/>
<comment type="catalytic activity">
    <reaction evidence="9">
        <text>DNA(n) + a 2'-deoxyribonucleoside 5'-triphosphate = DNA(n+1) + diphosphate</text>
        <dbReference type="Rhea" id="RHEA:22508"/>
        <dbReference type="Rhea" id="RHEA-COMP:17339"/>
        <dbReference type="Rhea" id="RHEA-COMP:17340"/>
        <dbReference type="ChEBI" id="CHEBI:33019"/>
        <dbReference type="ChEBI" id="CHEBI:61560"/>
        <dbReference type="ChEBI" id="CHEBI:173112"/>
        <dbReference type="EC" id="2.7.7.49"/>
    </reaction>
</comment>
<evidence type="ECO:0000256" key="1">
    <source>
        <dbReference type="ARBA" id="ARBA00012493"/>
    </source>
</evidence>
<dbReference type="GO" id="GO:0003964">
    <property type="term" value="F:RNA-directed DNA polymerase activity"/>
    <property type="evidence" value="ECO:0007669"/>
    <property type="project" value="UniProtKB-KW"/>
</dbReference>
<organism evidence="11 12">
    <name type="scientific">Paenibacillus durus ATCC 35681</name>
    <dbReference type="NCBI Taxonomy" id="1333534"/>
    <lineage>
        <taxon>Bacteria</taxon>
        <taxon>Bacillati</taxon>
        <taxon>Bacillota</taxon>
        <taxon>Bacilli</taxon>
        <taxon>Bacillales</taxon>
        <taxon>Paenibacillaceae</taxon>
        <taxon>Paenibacillus</taxon>
    </lineage>
</organism>
<comment type="similarity">
    <text evidence="8">Belongs to the bacterial reverse transcriptase family.</text>
</comment>
<reference evidence="11 12" key="2">
    <citation type="journal article" date="2016" name="Genome Announc.">
        <title>Genome Sequence of a Gram-Positive Diazotroph, Paenibacillus durus Type Strain ATCC 35681.</title>
        <authorList>
            <person name="Halim M.A."/>
            <person name="Rahman A.Y."/>
            <person name="Sim K.S."/>
            <person name="Yam H.C."/>
            <person name="Rahim A.A."/>
            <person name="Ghazali A.H."/>
            <person name="Najimudin N."/>
        </authorList>
    </citation>
    <scope>NUCLEOTIDE SEQUENCE [LARGE SCALE GENOMIC DNA]</scope>
    <source>
        <strain evidence="11 12">ATCC 35681</strain>
    </source>
</reference>
<reference evidence="11 12" key="1">
    <citation type="submission" date="2015-03" db="EMBL/GenBank/DDBJ databases">
        <authorList>
            <person name="Abdul Halim M."/>
        </authorList>
    </citation>
    <scope>NUCLEOTIDE SEQUENCE [LARGE SCALE GENOMIC DNA]</scope>
    <source>
        <strain evidence="11 12">ATCC 35681</strain>
    </source>
</reference>
<dbReference type="GO" id="GO:0046872">
    <property type="term" value="F:metal ion binding"/>
    <property type="evidence" value="ECO:0007669"/>
    <property type="project" value="UniProtKB-KW"/>
</dbReference>
<evidence type="ECO:0000256" key="8">
    <source>
        <dbReference type="ARBA" id="ARBA00034120"/>
    </source>
</evidence>
<evidence type="ECO:0000256" key="6">
    <source>
        <dbReference type="ARBA" id="ARBA00022918"/>
    </source>
</evidence>
<feature type="domain" description="Reverse transcriptase" evidence="10">
    <location>
        <begin position="81"/>
        <end position="313"/>
    </location>
</feature>
<proteinExistence type="inferred from homology"/>
<dbReference type="PANTHER" id="PTHR34047:SF8">
    <property type="entry name" value="PROTEIN YKFC"/>
    <property type="match status" value="1"/>
</dbReference>
<dbReference type="InterPro" id="IPR051083">
    <property type="entry name" value="GrpII_Intron_Splice-Mob/Def"/>
</dbReference>
<gene>
    <name evidence="11" type="ORF">VK70_15545</name>
</gene>
<dbReference type="PRINTS" id="PR00866">
    <property type="entry name" value="RNADNAPOLMS"/>
</dbReference>
<keyword evidence="7" id="KW-0051">Antiviral defense</keyword>
<dbReference type="Proteomes" id="UP000034189">
    <property type="component" value="Chromosome"/>
</dbReference>
<dbReference type="Pfam" id="PF08388">
    <property type="entry name" value="GIIM"/>
    <property type="match status" value="1"/>
</dbReference>
<dbReference type="RefSeq" id="WP_046723481.1">
    <property type="nucleotide sequence ID" value="NZ_CP011114.1"/>
</dbReference>
<dbReference type="CDD" id="cd01651">
    <property type="entry name" value="RT_G2_intron"/>
    <property type="match status" value="1"/>
</dbReference>
<keyword evidence="5" id="KW-0460">Magnesium</keyword>
<dbReference type="InterPro" id="IPR000123">
    <property type="entry name" value="Reverse_transcriptase_msDNA"/>
</dbReference>
<dbReference type="InterPro" id="IPR043502">
    <property type="entry name" value="DNA/RNA_pol_sf"/>
</dbReference>
<dbReference type="GO" id="GO:0003723">
    <property type="term" value="F:RNA binding"/>
    <property type="evidence" value="ECO:0007669"/>
    <property type="project" value="InterPro"/>
</dbReference>
<name>A0A0F7FBZ7_PAEDU</name>
<keyword evidence="3" id="KW-0548">Nucleotidyltransferase</keyword>
<evidence type="ECO:0000313" key="11">
    <source>
        <dbReference type="EMBL" id="AKG35813.1"/>
    </source>
</evidence>
<dbReference type="GO" id="GO:0051607">
    <property type="term" value="P:defense response to virus"/>
    <property type="evidence" value="ECO:0007669"/>
    <property type="project" value="UniProtKB-KW"/>
</dbReference>
<evidence type="ECO:0000256" key="3">
    <source>
        <dbReference type="ARBA" id="ARBA00022695"/>
    </source>
</evidence>
<dbReference type="HOGENOM" id="CLU_013584_2_0_9"/>
<sequence length="430" mass="50537">MNAKRLTTPKENVQQLQMKLGHAAKENKKRRFHALYDKVYRMDILREAWRRVRVNKGAAGVDGETLADIEMYGEQLFLHECEQLLKDGKYHPQPVRRQYIPKKDGKMRPLGIPTVRDRVIQMAVKLVMEPIFEADFQDSSFGFRPKRSAKQALERIRKACNRKGNWVVDVDIQGYFDNINQEKLMKLVEMRISDRRVLKLVRKWLKAGVLEEGSVRRSDLGTPQGGVISPLLANIYLNYFDNLWERHGSGIGELTRYADDLVVVCKTKKEADRAYALIQAIMERLDLTLHRAKTRVVGLWTGEEGFDFLGLHHRKTKAETSQGKVYYTTQQWLTRKAEERIREVVKERLAPPAMRHKSLNDHVAWLNPKIQGWRNYYYTPYSQQKLAKLDWYILQRLARWYAKKRQRNRWMSLVREVNILAQTMGLKTLL</sequence>
<dbReference type="NCBIfam" id="TIGR04416">
    <property type="entry name" value="group_II_RT_mat"/>
    <property type="match status" value="1"/>
</dbReference>
<evidence type="ECO:0000256" key="9">
    <source>
        <dbReference type="ARBA" id="ARBA00048173"/>
    </source>
</evidence>
<dbReference type="InterPro" id="IPR013597">
    <property type="entry name" value="Mat_intron_G2"/>
</dbReference>
<dbReference type="PATRIC" id="fig|1333534.5.peg.3426"/>